<sequence>MLLYIADLAICQRLLEEILSSSVCRSLPKKMISLITFGSKDLHGPPVPAREWAGLRGVEKYYRAEPGQRVQDHESPKINATIYVYKSEIPTNVHLLYVY</sequence>
<evidence type="ECO:0000313" key="1">
    <source>
        <dbReference type="Proteomes" id="UP000887565"/>
    </source>
</evidence>
<protein>
    <submittedName>
        <fullName evidence="2">Uncharacterized protein</fullName>
    </submittedName>
</protein>
<evidence type="ECO:0000313" key="2">
    <source>
        <dbReference type="WBParaSite" id="nRc.2.0.1.t03371-RA"/>
    </source>
</evidence>
<keyword evidence="1" id="KW-1185">Reference proteome</keyword>
<dbReference type="WBParaSite" id="nRc.2.0.1.t03371-RA">
    <property type="protein sequence ID" value="nRc.2.0.1.t03371-RA"/>
    <property type="gene ID" value="nRc.2.0.1.g03371"/>
</dbReference>
<proteinExistence type="predicted"/>
<name>A0A915HPD9_ROMCU</name>
<accession>A0A915HPD9</accession>
<reference evidence="2" key="1">
    <citation type="submission" date="2022-11" db="UniProtKB">
        <authorList>
            <consortium name="WormBaseParasite"/>
        </authorList>
    </citation>
    <scope>IDENTIFICATION</scope>
</reference>
<organism evidence="1 2">
    <name type="scientific">Romanomermis culicivorax</name>
    <name type="common">Nematode worm</name>
    <dbReference type="NCBI Taxonomy" id="13658"/>
    <lineage>
        <taxon>Eukaryota</taxon>
        <taxon>Metazoa</taxon>
        <taxon>Ecdysozoa</taxon>
        <taxon>Nematoda</taxon>
        <taxon>Enoplea</taxon>
        <taxon>Dorylaimia</taxon>
        <taxon>Mermithida</taxon>
        <taxon>Mermithoidea</taxon>
        <taxon>Mermithidae</taxon>
        <taxon>Romanomermis</taxon>
    </lineage>
</organism>
<dbReference type="AlphaFoldDB" id="A0A915HPD9"/>
<dbReference type="Proteomes" id="UP000887565">
    <property type="component" value="Unplaced"/>
</dbReference>